<dbReference type="GO" id="GO:0033179">
    <property type="term" value="C:proton-transporting V-type ATPase, V0 domain"/>
    <property type="evidence" value="ECO:0007669"/>
    <property type="project" value="InterPro"/>
</dbReference>
<keyword evidence="3" id="KW-0813">Transport</keyword>
<feature type="transmembrane region" description="Helical" evidence="9">
    <location>
        <begin position="346"/>
        <end position="367"/>
    </location>
</feature>
<dbReference type="PANTHER" id="PTHR11629:SF63">
    <property type="entry name" value="V-TYPE PROTON ATPASE SUBUNIT A"/>
    <property type="match status" value="1"/>
</dbReference>
<evidence type="ECO:0000256" key="5">
    <source>
        <dbReference type="ARBA" id="ARBA00022989"/>
    </source>
</evidence>
<dbReference type="GO" id="GO:0046961">
    <property type="term" value="F:proton-transporting ATPase activity, rotational mechanism"/>
    <property type="evidence" value="ECO:0007669"/>
    <property type="project" value="InterPro"/>
</dbReference>
<dbReference type="Proteomes" id="UP000886047">
    <property type="component" value="Unassembled WGS sequence"/>
</dbReference>
<keyword evidence="4 9" id="KW-0812">Transmembrane</keyword>
<reference evidence="10" key="1">
    <citation type="journal article" date="2020" name="mSystems">
        <title>Genome- and Community-Level Interaction Insights into Carbon Utilization and Element Cycling Functions of Hydrothermarchaeota in Hydrothermal Sediment.</title>
        <authorList>
            <person name="Zhou Z."/>
            <person name="Liu Y."/>
            <person name="Xu W."/>
            <person name="Pan J."/>
            <person name="Luo Z.H."/>
            <person name="Li M."/>
        </authorList>
    </citation>
    <scope>NUCLEOTIDE SEQUENCE [LARGE SCALE GENOMIC DNA]</scope>
    <source>
        <strain evidence="10">SpSt-1217</strain>
    </source>
</reference>
<dbReference type="EMBL" id="DSDK01000026">
    <property type="protein sequence ID" value="HDR50092.1"/>
    <property type="molecule type" value="Genomic_DNA"/>
</dbReference>
<keyword evidence="7 9" id="KW-0472">Membrane</keyword>
<dbReference type="GO" id="GO:0016471">
    <property type="term" value="C:vacuolar proton-transporting V-type ATPase complex"/>
    <property type="evidence" value="ECO:0007669"/>
    <property type="project" value="TreeGrafter"/>
</dbReference>
<evidence type="ECO:0000313" key="10">
    <source>
        <dbReference type="EMBL" id="HDR50092.1"/>
    </source>
</evidence>
<keyword evidence="6" id="KW-0406">Ion transport</keyword>
<comment type="similarity">
    <text evidence="2">Belongs to the V-ATPase 116 kDa subunit family.</text>
</comment>
<dbReference type="InterPro" id="IPR002490">
    <property type="entry name" value="V-ATPase_116kDa_su"/>
</dbReference>
<dbReference type="AlphaFoldDB" id="A0A831PKC2"/>
<evidence type="ECO:0000256" key="4">
    <source>
        <dbReference type="ARBA" id="ARBA00022692"/>
    </source>
</evidence>
<feature type="transmembrane region" description="Helical" evidence="9">
    <location>
        <begin position="273"/>
        <end position="298"/>
    </location>
</feature>
<protein>
    <submittedName>
        <fullName evidence="10">V-type ATP synthase subunit I</fullName>
    </submittedName>
</protein>
<comment type="caution">
    <text evidence="10">The sequence shown here is derived from an EMBL/GenBank/DDBJ whole genome shotgun (WGS) entry which is preliminary data.</text>
</comment>
<organism evidence="10">
    <name type="scientific">Mariniphaga anaerophila</name>
    <dbReference type="NCBI Taxonomy" id="1484053"/>
    <lineage>
        <taxon>Bacteria</taxon>
        <taxon>Pseudomonadati</taxon>
        <taxon>Bacteroidota</taxon>
        <taxon>Bacteroidia</taxon>
        <taxon>Marinilabiliales</taxon>
        <taxon>Prolixibacteraceae</taxon>
        <taxon>Mariniphaga</taxon>
    </lineage>
</organism>
<feature type="transmembrane region" description="Helical" evidence="9">
    <location>
        <begin position="236"/>
        <end position="261"/>
    </location>
</feature>
<evidence type="ECO:0000256" key="3">
    <source>
        <dbReference type="ARBA" id="ARBA00022448"/>
    </source>
</evidence>
<evidence type="ECO:0000256" key="8">
    <source>
        <dbReference type="SAM" id="Coils"/>
    </source>
</evidence>
<feature type="non-terminal residue" evidence="10">
    <location>
        <position position="1"/>
    </location>
</feature>
<comment type="subcellular location">
    <subcellularLocation>
        <location evidence="1">Membrane</location>
        <topology evidence="1">Multi-pass membrane protein</topology>
    </subcellularLocation>
</comment>
<accession>A0A831PKC2</accession>
<feature type="coiled-coil region" evidence="8">
    <location>
        <begin position="102"/>
        <end position="158"/>
    </location>
</feature>
<gene>
    <name evidence="10" type="ORF">ENN90_00525</name>
</gene>
<keyword evidence="8" id="KW-0175">Coiled coil</keyword>
<proteinExistence type="inferred from homology"/>
<dbReference type="PANTHER" id="PTHR11629">
    <property type="entry name" value="VACUOLAR PROTON ATPASES"/>
    <property type="match status" value="1"/>
</dbReference>
<feature type="transmembrane region" description="Helical" evidence="9">
    <location>
        <begin position="379"/>
        <end position="398"/>
    </location>
</feature>
<feature type="transmembrane region" description="Helical" evidence="9">
    <location>
        <begin position="430"/>
        <end position="447"/>
    </location>
</feature>
<evidence type="ECO:0000256" key="2">
    <source>
        <dbReference type="ARBA" id="ARBA00009904"/>
    </source>
</evidence>
<keyword evidence="5 9" id="KW-1133">Transmembrane helix</keyword>
<feature type="transmembrane region" description="Helical" evidence="9">
    <location>
        <begin position="459"/>
        <end position="487"/>
    </location>
</feature>
<dbReference type="Pfam" id="PF01496">
    <property type="entry name" value="V_ATPase_I"/>
    <property type="match status" value="2"/>
</dbReference>
<evidence type="ECO:0000256" key="6">
    <source>
        <dbReference type="ARBA" id="ARBA00023065"/>
    </source>
</evidence>
<evidence type="ECO:0000256" key="9">
    <source>
        <dbReference type="SAM" id="Phobius"/>
    </source>
</evidence>
<feature type="transmembrane region" description="Helical" evidence="9">
    <location>
        <begin position="318"/>
        <end position="339"/>
    </location>
</feature>
<dbReference type="GO" id="GO:0051117">
    <property type="term" value="F:ATPase binding"/>
    <property type="evidence" value="ECO:0007669"/>
    <property type="project" value="TreeGrafter"/>
</dbReference>
<dbReference type="GO" id="GO:0007035">
    <property type="term" value="P:vacuolar acidification"/>
    <property type="evidence" value="ECO:0007669"/>
    <property type="project" value="TreeGrafter"/>
</dbReference>
<sequence>MEHNHHQVLQLEKEKKQLLPWGDFNWKKVRNLAEKGLHIRFMSCPIRKYEPAWEDEFYLKVITDLDGYRYFVKIEKTENGIPQNGFDEVSGADELILPERSLSEVNAEITKLKKEAEALSHELHRIAYYCKPLLEKYREELQQELSEQNALLQTTEEVEGKVKLLEGWVPETKKAALDTYLEENQILYTADPPEEEDKVPILLKNNRFARLYEIIGKLYELPNHKELDLVPFFAPFYMMFFGFSLGDAGYGLFIIAVAEIFKKKMPNLKSVMCLAQWLGFATVIFGILTGTFFGIDLINSEISWLENFKEYMIDTDQLFNLAIIVGVVQILFGMVLKVINISRMRGFWYSLSTIGWLILIIGLGSVYGLKTAEILDPRGASLAQNGVLIASGILILVLNHPKRNVLMNIGAGLWDVYSMATSLLGDILSYIRLFALGVSSAILGLVFNSMAMSMKPDNIILGPLVMVIILVIGHSITIFMSGLGAFVHPIRLTFVEFYKNAGFTGGGKAYTPFAEPASKSNE</sequence>
<evidence type="ECO:0000256" key="1">
    <source>
        <dbReference type="ARBA" id="ARBA00004141"/>
    </source>
</evidence>
<evidence type="ECO:0000256" key="7">
    <source>
        <dbReference type="ARBA" id="ARBA00023136"/>
    </source>
</evidence>
<name>A0A831PKC2_9BACT</name>